<dbReference type="EMBL" id="BK014752">
    <property type="protein sequence ID" value="DAD74096.1"/>
    <property type="molecule type" value="Genomic_DNA"/>
</dbReference>
<accession>A0A8S5LW07</accession>
<proteinExistence type="predicted"/>
<organism evidence="1">
    <name type="scientific">Myoviridae sp. ctqYq4</name>
    <dbReference type="NCBI Taxonomy" id="2826702"/>
    <lineage>
        <taxon>Viruses</taxon>
        <taxon>Duplodnaviria</taxon>
        <taxon>Heunggongvirae</taxon>
        <taxon>Uroviricota</taxon>
        <taxon>Caudoviricetes</taxon>
    </lineage>
</organism>
<name>A0A8S5LW07_9CAUD</name>
<protein>
    <submittedName>
        <fullName evidence="1">SsDNA annealing protein-like protein</fullName>
    </submittedName>
</protein>
<reference evidence="1" key="1">
    <citation type="journal article" date="2021" name="Proc. Natl. Acad. Sci. U.S.A.">
        <title>A Catalog of Tens of Thousands of Viruses from Human Metagenomes Reveals Hidden Associations with Chronic Diseases.</title>
        <authorList>
            <person name="Tisza M.J."/>
            <person name="Buck C.B."/>
        </authorList>
    </citation>
    <scope>NUCLEOTIDE SEQUENCE</scope>
    <source>
        <strain evidence="1">CtqYq4</strain>
    </source>
</reference>
<sequence length="205" mass="22188">MTIYEQCREVPKDAQKPIAAGRLKGKTDINPMWRIKKLTELFGPAGMGWKFDPPVFEEKTGAKGEVVVQCFTNLYVMQDGGEAWSAPIPGVGGSMLIAMESGGLRTDDDAYKKAYTDAQSVACKALGIGANVYWKDDSSKYTPLPDIPAPVCACCGKKIIGIKTKDGKKMTAEQAAERSKAKYGRILCVECAKKQPKEDGGMSHA</sequence>
<evidence type="ECO:0000313" key="1">
    <source>
        <dbReference type="EMBL" id="DAD74096.1"/>
    </source>
</evidence>